<dbReference type="InterPro" id="IPR018289">
    <property type="entry name" value="MULE_transposase_dom"/>
</dbReference>
<feature type="domain" description="MULE transposase" evidence="1">
    <location>
        <begin position="215"/>
        <end position="278"/>
    </location>
</feature>
<dbReference type="WBParaSite" id="ACRNAN_scaffold8090.g23838.t1">
    <property type="protein sequence ID" value="ACRNAN_scaffold8090.g23838.t1"/>
    <property type="gene ID" value="ACRNAN_scaffold8090.g23838"/>
</dbReference>
<evidence type="ECO:0000313" key="2">
    <source>
        <dbReference type="Proteomes" id="UP000887540"/>
    </source>
</evidence>
<protein>
    <submittedName>
        <fullName evidence="3">MULE transposase domain-containing protein</fullName>
    </submittedName>
</protein>
<reference evidence="3" key="1">
    <citation type="submission" date="2022-11" db="UniProtKB">
        <authorList>
            <consortium name="WormBaseParasite"/>
        </authorList>
    </citation>
    <scope>IDENTIFICATION</scope>
</reference>
<dbReference type="Pfam" id="PF10551">
    <property type="entry name" value="MULE"/>
    <property type="match status" value="1"/>
</dbReference>
<name>A0A914EGH5_9BILA</name>
<organism evidence="2 3">
    <name type="scientific">Acrobeloides nanus</name>
    <dbReference type="NCBI Taxonomy" id="290746"/>
    <lineage>
        <taxon>Eukaryota</taxon>
        <taxon>Metazoa</taxon>
        <taxon>Ecdysozoa</taxon>
        <taxon>Nematoda</taxon>
        <taxon>Chromadorea</taxon>
        <taxon>Rhabditida</taxon>
        <taxon>Tylenchina</taxon>
        <taxon>Cephalobomorpha</taxon>
        <taxon>Cephaloboidea</taxon>
        <taxon>Cephalobidae</taxon>
        <taxon>Acrobeloides</taxon>
    </lineage>
</organism>
<proteinExistence type="predicted"/>
<keyword evidence="2" id="KW-1185">Reference proteome</keyword>
<evidence type="ECO:0000259" key="1">
    <source>
        <dbReference type="Pfam" id="PF10551"/>
    </source>
</evidence>
<evidence type="ECO:0000313" key="3">
    <source>
        <dbReference type="WBParaSite" id="ACRNAN_scaffold8090.g23838.t1"/>
    </source>
</evidence>
<sequence>MTRHRKIVASKETCVKVKTVYKNDKIAVGDFLYHFGHDSVDSSIYYCEWRKRKRCPGSIRVVKEIGAKIQRSPHNHAAVMGNKDAQILKAKLIEEAQSHPLEDARVLIAQSTKEVAAQVLSLLPKDLSRKVRKAKSAVGPNIHTPTSIYDVNTEELAQFTTNDNESILFHDSGVVEDTRVVIFATPADLDLLKECTVIAFDGTCELWTIHGKIGSRFIPLVFALTSHKTQNCYVRILQALPFMSHLQYTISDFELAAIQAIRIVYPRVLVFGCHFHFRQLVQKRFKKLGWFKTKFIVNVVFQHYLERFYYLGFSKVEDVSDCFEIAMADLEASFNQTLNCKGKPGLPRFISALQTEHEIIRKKVVDVHRAHPVIVSLKEATIREILSRYNEFDNEPLAYFDAISEAFKLD</sequence>
<dbReference type="Proteomes" id="UP000887540">
    <property type="component" value="Unplaced"/>
</dbReference>
<accession>A0A914EGH5</accession>
<dbReference type="AlphaFoldDB" id="A0A914EGH5"/>
<dbReference type="Gene3D" id="2.20.25.240">
    <property type="match status" value="1"/>
</dbReference>